<proteinExistence type="inferred from homology"/>
<dbReference type="Proteomes" id="UP000800092">
    <property type="component" value="Unassembled WGS sequence"/>
</dbReference>
<keyword evidence="3" id="KW-0732">Signal</keyword>
<reference evidence="5" key="1">
    <citation type="journal article" date="2020" name="Stud. Mycol.">
        <title>101 Dothideomycetes genomes: a test case for predicting lifestyles and emergence of pathogens.</title>
        <authorList>
            <person name="Haridas S."/>
            <person name="Albert R."/>
            <person name="Binder M."/>
            <person name="Bloem J."/>
            <person name="Labutti K."/>
            <person name="Salamov A."/>
            <person name="Andreopoulos B."/>
            <person name="Baker S."/>
            <person name="Barry K."/>
            <person name="Bills G."/>
            <person name="Bluhm B."/>
            <person name="Cannon C."/>
            <person name="Castanera R."/>
            <person name="Culley D."/>
            <person name="Daum C."/>
            <person name="Ezra D."/>
            <person name="Gonzalez J."/>
            <person name="Henrissat B."/>
            <person name="Kuo A."/>
            <person name="Liang C."/>
            <person name="Lipzen A."/>
            <person name="Lutzoni F."/>
            <person name="Magnuson J."/>
            <person name="Mondo S."/>
            <person name="Nolan M."/>
            <person name="Ohm R."/>
            <person name="Pangilinan J."/>
            <person name="Park H.-J."/>
            <person name="Ramirez L."/>
            <person name="Alfaro M."/>
            <person name="Sun H."/>
            <person name="Tritt A."/>
            <person name="Yoshinaga Y."/>
            <person name="Zwiers L.-H."/>
            <person name="Turgeon B."/>
            <person name="Goodwin S."/>
            <person name="Spatafora J."/>
            <person name="Crous P."/>
            <person name="Grigoriev I."/>
        </authorList>
    </citation>
    <scope>NUCLEOTIDE SEQUENCE</scope>
    <source>
        <strain evidence="5">Tuck. ex Michener</strain>
    </source>
</reference>
<dbReference type="PANTHER" id="PTHR11842:SF10">
    <property type="entry name" value="MITOTIC SPINDLE ASSEMBLY CHECKPOINT PROTEIN MAD2B"/>
    <property type="match status" value="1"/>
</dbReference>
<feature type="chain" id="PRO_5025343249" evidence="3">
    <location>
        <begin position="19"/>
        <end position="269"/>
    </location>
</feature>
<dbReference type="InterPro" id="IPR036570">
    <property type="entry name" value="HORMA_dom_sf"/>
</dbReference>
<feature type="region of interest" description="Disordered" evidence="2">
    <location>
        <begin position="196"/>
        <end position="229"/>
    </location>
</feature>
<organism evidence="5 6">
    <name type="scientific">Viridothelium virens</name>
    <name type="common">Speckled blister lichen</name>
    <name type="synonym">Trypethelium virens</name>
    <dbReference type="NCBI Taxonomy" id="1048519"/>
    <lineage>
        <taxon>Eukaryota</taxon>
        <taxon>Fungi</taxon>
        <taxon>Dikarya</taxon>
        <taxon>Ascomycota</taxon>
        <taxon>Pezizomycotina</taxon>
        <taxon>Dothideomycetes</taxon>
        <taxon>Dothideomycetes incertae sedis</taxon>
        <taxon>Trypetheliales</taxon>
        <taxon>Trypetheliaceae</taxon>
        <taxon>Viridothelium</taxon>
    </lineage>
</organism>
<feature type="signal peptide" evidence="3">
    <location>
        <begin position="1"/>
        <end position="18"/>
    </location>
</feature>
<accession>A0A6A6HLE0</accession>
<evidence type="ECO:0000256" key="3">
    <source>
        <dbReference type="SAM" id="SignalP"/>
    </source>
</evidence>
<dbReference type="Pfam" id="PF02301">
    <property type="entry name" value="HORMA"/>
    <property type="match status" value="1"/>
</dbReference>
<sequence length="269" mass="29624">MSTFAALASSFIDFLTVAIHTILYERGLYPSETFLSAHKYHYAVRQSRHPRVCAWIQAAASAVEAELLKGTIAHVALVIFSPSSEPLERFMFDLSRLPEVPPDEINTPFERVGVPESLSQSTDKGATPSPHVAPPPDLSVNLEEQFRATMARLSTCGSRLSPLPPDCTYTVVIENKRDVPPPIDHPQPWIPVEPRLQSERSKGKRNFAGLDEDDTQGEDWTSDRLASEPGRARTLPIRAVKAGEMIFEVWAEEGKSKNAILAGSSAGHN</sequence>
<dbReference type="InterPro" id="IPR045091">
    <property type="entry name" value="Mad2-like"/>
</dbReference>
<comment type="similarity">
    <text evidence="1">Belongs to the MAD2 family.</text>
</comment>
<keyword evidence="5" id="KW-0238">DNA-binding</keyword>
<dbReference type="OrthoDB" id="21254at2759"/>
<dbReference type="PROSITE" id="PS50815">
    <property type="entry name" value="HORMA"/>
    <property type="match status" value="1"/>
</dbReference>
<dbReference type="GO" id="GO:0016035">
    <property type="term" value="C:zeta DNA polymerase complex"/>
    <property type="evidence" value="ECO:0007669"/>
    <property type="project" value="TreeGrafter"/>
</dbReference>
<name>A0A6A6HLE0_VIRVR</name>
<dbReference type="AlphaFoldDB" id="A0A6A6HLE0"/>
<dbReference type="SUPFAM" id="SSF56019">
    <property type="entry name" value="The spindle assembly checkpoint protein mad2"/>
    <property type="match status" value="1"/>
</dbReference>
<dbReference type="Gene3D" id="3.30.900.10">
    <property type="entry name" value="HORMA domain"/>
    <property type="match status" value="1"/>
</dbReference>
<feature type="domain" description="HORMA" evidence="4">
    <location>
        <begin position="5"/>
        <end position="251"/>
    </location>
</feature>
<dbReference type="PANTHER" id="PTHR11842">
    <property type="entry name" value="MITOTIC SPINDLE ASSEMBLY CHECKPOINT PROTEIN MAD2"/>
    <property type="match status" value="1"/>
</dbReference>
<evidence type="ECO:0000259" key="4">
    <source>
        <dbReference type="PROSITE" id="PS50815"/>
    </source>
</evidence>
<evidence type="ECO:0000256" key="2">
    <source>
        <dbReference type="SAM" id="MobiDB-lite"/>
    </source>
</evidence>
<evidence type="ECO:0000256" key="1">
    <source>
        <dbReference type="ARBA" id="ARBA00010348"/>
    </source>
</evidence>
<protein>
    <submittedName>
        <fullName evidence="5">DNA-binding protein</fullName>
    </submittedName>
</protein>
<evidence type="ECO:0000313" key="5">
    <source>
        <dbReference type="EMBL" id="KAF2238925.1"/>
    </source>
</evidence>
<evidence type="ECO:0000313" key="6">
    <source>
        <dbReference type="Proteomes" id="UP000800092"/>
    </source>
</evidence>
<keyword evidence="6" id="KW-1185">Reference proteome</keyword>
<gene>
    <name evidence="5" type="ORF">EV356DRAFT_516804</name>
</gene>
<dbReference type="EMBL" id="ML991774">
    <property type="protein sequence ID" value="KAF2238925.1"/>
    <property type="molecule type" value="Genomic_DNA"/>
</dbReference>
<feature type="region of interest" description="Disordered" evidence="2">
    <location>
        <begin position="115"/>
        <end position="137"/>
    </location>
</feature>
<dbReference type="InterPro" id="IPR003511">
    <property type="entry name" value="HORMA_dom"/>
</dbReference>
<dbReference type="GO" id="GO:0003677">
    <property type="term" value="F:DNA binding"/>
    <property type="evidence" value="ECO:0007669"/>
    <property type="project" value="UniProtKB-KW"/>
</dbReference>